<proteinExistence type="predicted"/>
<gene>
    <name evidence="1" type="ORF">TorRG33x02_253010</name>
</gene>
<dbReference type="InParanoid" id="A0A2P5DFW6"/>
<accession>A0A2P5DFW6</accession>
<dbReference type="Proteomes" id="UP000237000">
    <property type="component" value="Unassembled WGS sequence"/>
</dbReference>
<evidence type="ECO:0000313" key="2">
    <source>
        <dbReference type="Proteomes" id="UP000237000"/>
    </source>
</evidence>
<keyword evidence="2" id="KW-1185">Reference proteome</keyword>
<comment type="caution">
    <text evidence="1">The sequence shown here is derived from an EMBL/GenBank/DDBJ whole genome shotgun (WGS) entry which is preliminary data.</text>
</comment>
<sequence>MEQPERRITRESGSWRRFTGCWCVGYDDLNGLYKSVVGVVYQGNHTRYLEELTKVLACLKIRCIQHSKCSLCVINSEKKIKKVVNFFVTKLNFEPLLICTYPNRLILIAWRRELFRGVQFYNFCCQQV</sequence>
<evidence type="ECO:0000313" key="1">
    <source>
        <dbReference type="EMBL" id="PON72181.1"/>
    </source>
</evidence>
<name>A0A2P5DFW6_TREOI</name>
<dbReference type="AlphaFoldDB" id="A0A2P5DFW6"/>
<reference evidence="2" key="1">
    <citation type="submission" date="2016-06" db="EMBL/GenBank/DDBJ databases">
        <title>Parallel loss of symbiosis genes in relatives of nitrogen-fixing non-legume Parasponia.</title>
        <authorList>
            <person name="Van Velzen R."/>
            <person name="Holmer R."/>
            <person name="Bu F."/>
            <person name="Rutten L."/>
            <person name="Van Zeijl A."/>
            <person name="Liu W."/>
            <person name="Santuari L."/>
            <person name="Cao Q."/>
            <person name="Sharma T."/>
            <person name="Shen D."/>
            <person name="Roswanjaya Y."/>
            <person name="Wardhani T."/>
            <person name="Kalhor M.S."/>
            <person name="Jansen J."/>
            <person name="Van den Hoogen J."/>
            <person name="Gungor B."/>
            <person name="Hartog M."/>
            <person name="Hontelez J."/>
            <person name="Verver J."/>
            <person name="Yang W.-C."/>
            <person name="Schijlen E."/>
            <person name="Repin R."/>
            <person name="Schilthuizen M."/>
            <person name="Schranz E."/>
            <person name="Heidstra R."/>
            <person name="Miyata K."/>
            <person name="Fedorova E."/>
            <person name="Kohlen W."/>
            <person name="Bisseling T."/>
            <person name="Smit S."/>
            <person name="Geurts R."/>
        </authorList>
    </citation>
    <scope>NUCLEOTIDE SEQUENCE [LARGE SCALE GENOMIC DNA]</scope>
    <source>
        <strain evidence="2">cv. RG33-2</strain>
    </source>
</reference>
<dbReference type="EMBL" id="JXTC01000273">
    <property type="protein sequence ID" value="PON72181.1"/>
    <property type="molecule type" value="Genomic_DNA"/>
</dbReference>
<organism evidence="1 2">
    <name type="scientific">Trema orientale</name>
    <name type="common">Charcoal tree</name>
    <name type="synonym">Celtis orientalis</name>
    <dbReference type="NCBI Taxonomy" id="63057"/>
    <lineage>
        <taxon>Eukaryota</taxon>
        <taxon>Viridiplantae</taxon>
        <taxon>Streptophyta</taxon>
        <taxon>Embryophyta</taxon>
        <taxon>Tracheophyta</taxon>
        <taxon>Spermatophyta</taxon>
        <taxon>Magnoliopsida</taxon>
        <taxon>eudicotyledons</taxon>
        <taxon>Gunneridae</taxon>
        <taxon>Pentapetalae</taxon>
        <taxon>rosids</taxon>
        <taxon>fabids</taxon>
        <taxon>Rosales</taxon>
        <taxon>Cannabaceae</taxon>
        <taxon>Trema</taxon>
    </lineage>
</organism>
<protein>
    <submittedName>
        <fullName evidence="1">Uncharacterized protein</fullName>
    </submittedName>
</protein>